<feature type="transmembrane region" description="Helical" evidence="10">
    <location>
        <begin position="610"/>
        <end position="629"/>
    </location>
</feature>
<keyword evidence="3 10" id="KW-0812">Transmembrane</keyword>
<feature type="transmembrane region" description="Helical" evidence="10">
    <location>
        <begin position="240"/>
        <end position="258"/>
    </location>
</feature>
<dbReference type="RefSeq" id="XP_035829327.1">
    <property type="nucleotide sequence ID" value="XM_035973434.1"/>
</dbReference>
<evidence type="ECO:0000256" key="4">
    <source>
        <dbReference type="ARBA" id="ARBA00022737"/>
    </source>
</evidence>
<comment type="subcellular location">
    <subcellularLocation>
        <location evidence="1">Vacuole membrane</location>
        <topology evidence="1">Multi-pass membrane protein</topology>
    </subcellularLocation>
</comment>
<feature type="region of interest" description="Disordered" evidence="9">
    <location>
        <begin position="62"/>
        <end position="89"/>
    </location>
</feature>
<evidence type="ECO:0000256" key="1">
    <source>
        <dbReference type="ARBA" id="ARBA00004128"/>
    </source>
</evidence>
<proteinExistence type="predicted"/>
<dbReference type="InterPro" id="IPR050173">
    <property type="entry name" value="ABC_transporter_C-like"/>
</dbReference>
<keyword evidence="13" id="KW-1185">Reference proteome</keyword>
<feature type="transmembrane region" description="Helical" evidence="10">
    <location>
        <begin position="454"/>
        <end position="476"/>
    </location>
</feature>
<keyword evidence="4" id="KW-0677">Repeat</keyword>
<dbReference type="PROSITE" id="PS50929">
    <property type="entry name" value="ABC_TM1F"/>
    <property type="match status" value="2"/>
</dbReference>
<dbReference type="Gene3D" id="3.40.50.300">
    <property type="entry name" value="P-loop containing nucleotide triphosphate hydrolases"/>
    <property type="match status" value="2"/>
</dbReference>
<evidence type="ECO:0000256" key="3">
    <source>
        <dbReference type="ARBA" id="ARBA00022692"/>
    </source>
</evidence>
<dbReference type="InterPro" id="IPR027417">
    <property type="entry name" value="P-loop_NTPase"/>
</dbReference>
<evidence type="ECO:0000256" key="10">
    <source>
        <dbReference type="SAM" id="Phobius"/>
    </source>
</evidence>
<evidence type="ECO:0000256" key="2">
    <source>
        <dbReference type="ARBA" id="ARBA00022448"/>
    </source>
</evidence>
<dbReference type="Pfam" id="PF00664">
    <property type="entry name" value="ABC_membrane"/>
    <property type="match status" value="2"/>
</dbReference>
<feature type="region of interest" description="Disordered" evidence="9">
    <location>
        <begin position="391"/>
        <end position="411"/>
    </location>
</feature>
<evidence type="ECO:0000256" key="5">
    <source>
        <dbReference type="ARBA" id="ARBA00022741"/>
    </source>
</evidence>
<keyword evidence="2" id="KW-0813">Transport</keyword>
<dbReference type="InterPro" id="IPR036640">
    <property type="entry name" value="ABC1_TM_sf"/>
</dbReference>
<feature type="domain" description="ABC transmembrane type-1" evidence="12">
    <location>
        <begin position="181"/>
        <end position="289"/>
    </location>
</feature>
<feature type="transmembrane region" description="Helical" evidence="10">
    <location>
        <begin position="159"/>
        <end position="178"/>
    </location>
</feature>
<dbReference type="Pfam" id="PF00005">
    <property type="entry name" value="ABC_tran"/>
    <property type="match status" value="1"/>
</dbReference>
<dbReference type="SUPFAM" id="SSF52540">
    <property type="entry name" value="P-loop containing nucleoside triphosphate hydrolases"/>
    <property type="match status" value="2"/>
</dbReference>
<name>A0ABM1W3T4_APLCA</name>
<feature type="domain" description="ABC transporter" evidence="11">
    <location>
        <begin position="761"/>
        <end position="995"/>
    </location>
</feature>
<feature type="transmembrane region" description="Helical" evidence="10">
    <location>
        <begin position="33"/>
        <end position="51"/>
    </location>
</feature>
<keyword evidence="8 10" id="KW-0472">Membrane</keyword>
<organism evidence="13 14">
    <name type="scientific">Aplysia californica</name>
    <name type="common">California sea hare</name>
    <dbReference type="NCBI Taxonomy" id="6500"/>
    <lineage>
        <taxon>Eukaryota</taxon>
        <taxon>Metazoa</taxon>
        <taxon>Spiralia</taxon>
        <taxon>Lophotrochozoa</taxon>
        <taxon>Mollusca</taxon>
        <taxon>Gastropoda</taxon>
        <taxon>Heterobranchia</taxon>
        <taxon>Euthyneura</taxon>
        <taxon>Tectipleura</taxon>
        <taxon>Aplysiida</taxon>
        <taxon>Aplysioidea</taxon>
        <taxon>Aplysiidae</taxon>
        <taxon>Aplysia</taxon>
    </lineage>
</organism>
<evidence type="ECO:0000259" key="11">
    <source>
        <dbReference type="PROSITE" id="PS50893"/>
    </source>
</evidence>
<feature type="transmembrane region" description="Helical" evidence="10">
    <location>
        <begin position="537"/>
        <end position="559"/>
    </location>
</feature>
<feature type="transmembrane region" description="Helical" evidence="10">
    <location>
        <begin position="128"/>
        <end position="147"/>
    </location>
</feature>
<dbReference type="InterPro" id="IPR017871">
    <property type="entry name" value="ABC_transporter-like_CS"/>
</dbReference>
<evidence type="ECO:0000256" key="8">
    <source>
        <dbReference type="ARBA" id="ARBA00023136"/>
    </source>
</evidence>
<evidence type="ECO:0000256" key="9">
    <source>
        <dbReference type="SAM" id="MobiDB-lite"/>
    </source>
</evidence>
<feature type="domain" description="ABC transmembrane type-1" evidence="12">
    <location>
        <begin position="539"/>
        <end position="718"/>
    </location>
</feature>
<evidence type="ECO:0000259" key="12">
    <source>
        <dbReference type="PROSITE" id="PS50929"/>
    </source>
</evidence>
<keyword evidence="7 10" id="KW-1133">Transmembrane helix</keyword>
<dbReference type="PROSITE" id="PS00211">
    <property type="entry name" value="ABC_TRANSPORTER_1"/>
    <property type="match status" value="1"/>
</dbReference>
<dbReference type="CDD" id="cd03244">
    <property type="entry name" value="ABCC_MRP_domain2"/>
    <property type="match status" value="1"/>
</dbReference>
<dbReference type="InterPro" id="IPR003593">
    <property type="entry name" value="AAA+_ATPase"/>
</dbReference>
<evidence type="ECO:0000256" key="6">
    <source>
        <dbReference type="ARBA" id="ARBA00022840"/>
    </source>
</evidence>
<evidence type="ECO:0000256" key="7">
    <source>
        <dbReference type="ARBA" id="ARBA00022989"/>
    </source>
</evidence>
<gene>
    <name evidence="14" type="primary">LOC101856948</name>
</gene>
<dbReference type="Proteomes" id="UP000694888">
    <property type="component" value="Unplaced"/>
</dbReference>
<dbReference type="InterPro" id="IPR003439">
    <property type="entry name" value="ABC_transporter-like_ATP-bd"/>
</dbReference>
<dbReference type="SMART" id="SM00382">
    <property type="entry name" value="AAA"/>
    <property type="match status" value="2"/>
</dbReference>
<dbReference type="PANTHER" id="PTHR24223">
    <property type="entry name" value="ATP-BINDING CASSETTE SUB-FAMILY C"/>
    <property type="match status" value="1"/>
</dbReference>
<evidence type="ECO:0000313" key="13">
    <source>
        <dbReference type="Proteomes" id="UP000694888"/>
    </source>
</evidence>
<evidence type="ECO:0000313" key="14">
    <source>
        <dbReference type="RefSeq" id="XP_035829327.1"/>
    </source>
</evidence>
<dbReference type="SUPFAM" id="SSF90123">
    <property type="entry name" value="ABC transporter transmembrane region"/>
    <property type="match status" value="2"/>
</dbReference>
<dbReference type="Gene3D" id="1.20.1560.10">
    <property type="entry name" value="ABC transporter type 1, transmembrane domain"/>
    <property type="match status" value="2"/>
</dbReference>
<feature type="compositionally biased region" description="Basic residues" evidence="9">
    <location>
        <begin position="391"/>
        <end position="400"/>
    </location>
</feature>
<sequence>MADFEEFCGGPLWNETQFLGEWPEFTPCFRVTILIWLPCGYLWLLLPYFLYDVTKRDSTNNLVPPRPDIDDVSNGHGKRLRQKEDDSDPRGGVTVIFFLKLMLTSLVFLCNLSHLLISLKDDATTATIVGWAMQVASYVLVTFMLVFERRRGRKATFPAFFFFCMNAVVGVIDAYSWVMSQALTIASFAKKGTTVGEIVNLMSVDCQRLQDIMAMIFFMWTTPYQIVIGVVLLYQTLGPAVFSGVVILLLMVPLNAWMGSKQKLIQEANLKLKDVRIRMVNEILNGMKTFVSIKRINKFLITEDLDESNTTWDEKAVPVGSLTAVVGPVGSGKTSLINAILGEMEKVKGTVTVKVRDDTVGKIRAEIRTAIDRVTSDTANTSADEFNYIRKEKRKKRRKQDRYESSGGLSEPMLMHESLEQSMTLTSSVKSVHPVAGRLIMDEKLETGKVKRDVFVVYGRAAGMCALMTAFASYAVNQGLLVMSSFWLIEWTEDPILLNASTRSTPEGIATSDYYMGIYGGAFGLAQRGALLNPEKLTYFFTLSPVSVFTFLAFNYLFWFRMVRAADRLHGFLLERLFHAPMSFFDQTPIGRILNRFSRDMDTVDNTLPLILRDWIVCAALIFVTLVVVLVQTPLFAVVLVPLVILYMLIQSYYVRTSRQLKRIESIARSPIYVHFSESITGAAVIRAYRAGQRFVLESQRRVDYNQVYYFASQAALRYVGVGEQDVPGLYIETSYIFLPQADVIIPDNRPAKSWPSKGVVEFNRYQTRYREGLDLVLKGVNCCINSGEKVGIVGRTGAGKSSLTLCLFRIIEAVNGSIIIDGVNIADIGLHDLRSRLTILPQDPVLFSGTLRMNIDPFDQYTDDQLWQAIERSHLKPFVMAQQERLMYQCGEEGSNLSVGQRQLVCLARALLRHTRILILDEATAAIDLETDTLIQNTIRESFKECTILAIAHRLNTIMDYDRIIVMDAGVIKEFDTPKRLIEQRGVFFSMCKDAGLAS</sequence>
<feature type="transmembrane region" description="Helical" evidence="10">
    <location>
        <begin position="214"/>
        <end position="234"/>
    </location>
</feature>
<reference evidence="14" key="1">
    <citation type="submission" date="2025-08" db="UniProtKB">
        <authorList>
            <consortium name="RefSeq"/>
        </authorList>
    </citation>
    <scope>IDENTIFICATION</scope>
</reference>
<accession>A0ABM1W3T4</accession>
<dbReference type="PROSITE" id="PS50893">
    <property type="entry name" value="ABC_TRANSPORTER_2"/>
    <property type="match status" value="1"/>
</dbReference>
<dbReference type="GeneID" id="101856948"/>
<feature type="transmembrane region" description="Helical" evidence="10">
    <location>
        <begin position="91"/>
        <end position="116"/>
    </location>
</feature>
<keyword evidence="6" id="KW-0067">ATP-binding</keyword>
<keyword evidence="5" id="KW-0547">Nucleotide-binding</keyword>
<protein>
    <submittedName>
        <fullName evidence="14">Canalicular multispecific organic anion transporter 1-like</fullName>
    </submittedName>
</protein>
<feature type="transmembrane region" description="Helical" evidence="10">
    <location>
        <begin position="635"/>
        <end position="655"/>
    </location>
</feature>
<dbReference type="PANTHER" id="PTHR24223:SF443">
    <property type="entry name" value="MULTIDRUG-RESISTANCE LIKE PROTEIN 1, ISOFORM I"/>
    <property type="match status" value="1"/>
</dbReference>
<dbReference type="InterPro" id="IPR011527">
    <property type="entry name" value="ABC1_TM_dom"/>
</dbReference>